<keyword evidence="3" id="KW-1185">Reference proteome</keyword>
<protein>
    <submittedName>
        <fullName evidence="2">Uncharacterized protein</fullName>
    </submittedName>
</protein>
<sequence length="404" mass="46350">MKSVWENISRLPGEFPPPPSPATRFIWDLFFSFVPCQKAAKTVTHKSLCLLNVEAFGLRANNPKIKQLLLLQVAPLKVQRPLPPDPPNVYRFTVLLSSPSDKTIKRSYKHRQTDTQKRVADPFLGNRVDLEEEERLWKSGETSRRQGHATFMPVEAIYSQTPDFFKHPPNDFDFIAIGVPYKTTRLDYWKRTNWPATTTAPRINSPDSNTQLLLLAPHDSWNETSILSSHKKADQKTRLEESSPWEFAQPLDLNPSKQPVSQDGPENKRKEGNILTADPSDEKIRRRGVMFSLDGVAEDACRDGGEIQNEREERVQKSIPYLLAVVLTDGGSLGFSFLMRKGRIHAMSIYLPKKREKKREKSARPTRQIHPISVVKNLLTFLRQCRRLLLFIPRHFPKPRLAMA</sequence>
<reference evidence="2" key="1">
    <citation type="submission" date="2020-10" db="EMBL/GenBank/DDBJ databases">
        <authorList>
            <person name="Kikuchi T."/>
        </authorList>
    </citation>
    <scope>NUCLEOTIDE SEQUENCE</scope>
    <source>
        <strain evidence="2">NKZ352</strain>
    </source>
</reference>
<evidence type="ECO:0000313" key="2">
    <source>
        <dbReference type="EMBL" id="CAD6197927.1"/>
    </source>
</evidence>
<organism evidence="2 3">
    <name type="scientific">Caenorhabditis auriculariae</name>
    <dbReference type="NCBI Taxonomy" id="2777116"/>
    <lineage>
        <taxon>Eukaryota</taxon>
        <taxon>Metazoa</taxon>
        <taxon>Ecdysozoa</taxon>
        <taxon>Nematoda</taxon>
        <taxon>Chromadorea</taxon>
        <taxon>Rhabditida</taxon>
        <taxon>Rhabditina</taxon>
        <taxon>Rhabditomorpha</taxon>
        <taxon>Rhabditoidea</taxon>
        <taxon>Rhabditidae</taxon>
        <taxon>Peloderinae</taxon>
        <taxon>Caenorhabditis</taxon>
    </lineage>
</organism>
<accession>A0A8S1HRS4</accession>
<dbReference type="EMBL" id="CAJGYM010000109">
    <property type="protein sequence ID" value="CAD6197927.1"/>
    <property type="molecule type" value="Genomic_DNA"/>
</dbReference>
<gene>
    <name evidence="2" type="ORF">CAUJ_LOCUS13834</name>
</gene>
<evidence type="ECO:0000313" key="3">
    <source>
        <dbReference type="Proteomes" id="UP000835052"/>
    </source>
</evidence>
<feature type="region of interest" description="Disordered" evidence="1">
    <location>
        <begin position="228"/>
        <end position="276"/>
    </location>
</feature>
<comment type="caution">
    <text evidence="2">The sequence shown here is derived from an EMBL/GenBank/DDBJ whole genome shotgun (WGS) entry which is preliminary data.</text>
</comment>
<name>A0A8S1HRS4_9PELO</name>
<proteinExistence type="predicted"/>
<feature type="compositionally biased region" description="Basic and acidic residues" evidence="1">
    <location>
        <begin position="231"/>
        <end position="241"/>
    </location>
</feature>
<evidence type="ECO:0000256" key="1">
    <source>
        <dbReference type="SAM" id="MobiDB-lite"/>
    </source>
</evidence>
<dbReference type="Proteomes" id="UP000835052">
    <property type="component" value="Unassembled WGS sequence"/>
</dbReference>
<dbReference type="AlphaFoldDB" id="A0A8S1HRS4"/>